<name>A0A8C3RN33_CHESE</name>
<evidence type="ECO:0000256" key="4">
    <source>
        <dbReference type="ARBA" id="ARBA00022692"/>
    </source>
</evidence>
<dbReference type="InterPro" id="IPR017990">
    <property type="entry name" value="Connexin_CS"/>
</dbReference>
<dbReference type="Ensembl" id="ENSCSRT00000001224.1">
    <property type="protein sequence ID" value="ENSCSRP00000001187.1"/>
    <property type="gene ID" value="ENSCSRG00000000967.1"/>
</dbReference>
<dbReference type="InterPro" id="IPR038359">
    <property type="entry name" value="Connexin_N_sf"/>
</dbReference>
<dbReference type="GO" id="GO:0005922">
    <property type="term" value="C:connexin complex"/>
    <property type="evidence" value="ECO:0007669"/>
    <property type="project" value="InterPro"/>
</dbReference>
<evidence type="ECO:0000259" key="15">
    <source>
        <dbReference type="SMART" id="SM01089"/>
    </source>
</evidence>
<dbReference type="PANTHER" id="PTHR11984:SF12">
    <property type="entry name" value="GAP JUNCTION ALPHA-3 PROTEIN"/>
    <property type="match status" value="1"/>
</dbReference>
<keyword evidence="5 11" id="KW-0303">Gap junction</keyword>
<feature type="transmembrane region" description="Helical" evidence="13">
    <location>
        <begin position="77"/>
        <end position="97"/>
    </location>
</feature>
<comment type="function">
    <text evidence="10">Structural component of lens fiber gap junctions. Gap junctions are dodecameric channels that connect the cytoplasm of adjoining cells. They are formed by the docking of two hexameric hemichannels, one from each cell membrane. Small molecules and ions diffuse from one cell to a neighboring cell via the central pore.</text>
</comment>
<keyword evidence="17" id="KW-1185">Reference proteome</keyword>
<organism evidence="16 17">
    <name type="scientific">Chelydra serpentina</name>
    <name type="common">Snapping turtle</name>
    <name type="synonym">Testudo serpentina</name>
    <dbReference type="NCBI Taxonomy" id="8475"/>
    <lineage>
        <taxon>Eukaryota</taxon>
        <taxon>Metazoa</taxon>
        <taxon>Chordata</taxon>
        <taxon>Craniata</taxon>
        <taxon>Vertebrata</taxon>
        <taxon>Euteleostomi</taxon>
        <taxon>Archelosauria</taxon>
        <taxon>Testudinata</taxon>
        <taxon>Testudines</taxon>
        <taxon>Cryptodira</taxon>
        <taxon>Durocryptodira</taxon>
        <taxon>Americhelydia</taxon>
        <taxon>Chelydroidea</taxon>
        <taxon>Chelydridae</taxon>
        <taxon>Chelydra</taxon>
    </lineage>
</organism>
<evidence type="ECO:0000256" key="10">
    <source>
        <dbReference type="ARBA" id="ARBA00045560"/>
    </source>
</evidence>
<dbReference type="InterPro" id="IPR019570">
    <property type="entry name" value="Connexin_CCC"/>
</dbReference>
<feature type="transmembrane region" description="Helical" evidence="13">
    <location>
        <begin position="192"/>
        <end position="211"/>
    </location>
</feature>
<dbReference type="SMART" id="SM00037">
    <property type="entry name" value="CNX"/>
    <property type="match status" value="1"/>
</dbReference>
<evidence type="ECO:0000256" key="9">
    <source>
        <dbReference type="ARBA" id="ARBA00023157"/>
    </source>
</evidence>
<keyword evidence="9" id="KW-1015">Disulfide bond</keyword>
<keyword evidence="4 11" id="KW-0812">Transmembrane</keyword>
<comment type="function">
    <text evidence="11">One gap junction consists of a cluster of closely packed pairs of transmembrane channels, the connexons, through which materials of low MW diffuse from one cell to a neighboring cell.</text>
</comment>
<dbReference type="FunFam" id="1.20.1440.80:FF:000002">
    <property type="entry name" value="Gap junction protein"/>
    <property type="match status" value="1"/>
</dbReference>
<dbReference type="SMART" id="SM01089">
    <property type="entry name" value="Connexin_CCC"/>
    <property type="match status" value="1"/>
</dbReference>
<comment type="subunit">
    <text evidence="11">A connexon is composed of a hexamer of connexins.</text>
</comment>
<dbReference type="PRINTS" id="PR00206">
    <property type="entry name" value="CONNEXIN"/>
</dbReference>
<comment type="subcellular location">
    <subcellularLocation>
        <location evidence="1">Cell junction</location>
        <location evidence="1">Gap junction</location>
    </subcellularLocation>
    <subcellularLocation>
        <location evidence="2 11">Cell membrane</location>
        <topology evidence="2 11">Multi-pass membrane protein</topology>
    </subcellularLocation>
</comment>
<dbReference type="Gene3D" id="1.20.1440.80">
    <property type="entry name" value="Gap junction channel protein cysteine-rich domain"/>
    <property type="match status" value="1"/>
</dbReference>
<evidence type="ECO:0000256" key="12">
    <source>
        <dbReference type="SAM" id="MobiDB-lite"/>
    </source>
</evidence>
<evidence type="ECO:0000256" key="3">
    <source>
        <dbReference type="ARBA" id="ARBA00022475"/>
    </source>
</evidence>
<evidence type="ECO:0000256" key="11">
    <source>
        <dbReference type="RuleBase" id="RU000630"/>
    </source>
</evidence>
<reference evidence="16" key="2">
    <citation type="submission" date="2025-09" db="UniProtKB">
        <authorList>
            <consortium name="Ensembl"/>
        </authorList>
    </citation>
    <scope>IDENTIFICATION</scope>
</reference>
<dbReference type="InterPro" id="IPR034634">
    <property type="entry name" value="Connexin_C"/>
</dbReference>
<comment type="similarity">
    <text evidence="11">Belongs to the connexin family.</text>
</comment>
<feature type="region of interest" description="Disordered" evidence="12">
    <location>
        <begin position="454"/>
        <end position="475"/>
    </location>
</feature>
<dbReference type="PANTHER" id="PTHR11984">
    <property type="entry name" value="CONNEXIN"/>
    <property type="match status" value="1"/>
</dbReference>
<dbReference type="InterPro" id="IPR000500">
    <property type="entry name" value="Connexin"/>
</dbReference>
<dbReference type="PROSITE" id="PS00408">
    <property type="entry name" value="CONNEXINS_2"/>
    <property type="match status" value="1"/>
</dbReference>
<evidence type="ECO:0000256" key="1">
    <source>
        <dbReference type="ARBA" id="ARBA00004610"/>
    </source>
</evidence>
<evidence type="ECO:0000259" key="14">
    <source>
        <dbReference type="SMART" id="SM00037"/>
    </source>
</evidence>
<evidence type="ECO:0000256" key="13">
    <source>
        <dbReference type="SAM" id="Phobius"/>
    </source>
</evidence>
<reference evidence="16" key="1">
    <citation type="submission" date="2025-08" db="UniProtKB">
        <authorList>
            <consortium name="Ensembl"/>
        </authorList>
    </citation>
    <scope>IDENTIFICATION</scope>
</reference>
<keyword evidence="3" id="KW-1003">Cell membrane</keyword>
<feature type="region of interest" description="Disordered" evidence="12">
    <location>
        <begin position="290"/>
        <end position="330"/>
    </location>
</feature>
<feature type="domain" description="Connexin N-terminal" evidence="14">
    <location>
        <begin position="43"/>
        <end position="76"/>
    </location>
</feature>
<feature type="compositionally biased region" description="Low complexity" evidence="12">
    <location>
        <begin position="364"/>
        <end position="377"/>
    </location>
</feature>
<evidence type="ECO:0000313" key="17">
    <source>
        <dbReference type="Proteomes" id="UP000694403"/>
    </source>
</evidence>
<feature type="transmembrane region" description="Helical" evidence="13">
    <location>
        <begin position="20"/>
        <end position="41"/>
    </location>
</feature>
<keyword evidence="8 13" id="KW-0472">Membrane</keyword>
<evidence type="ECO:0000256" key="7">
    <source>
        <dbReference type="ARBA" id="ARBA00022989"/>
    </source>
</evidence>
<evidence type="ECO:0000256" key="8">
    <source>
        <dbReference type="ARBA" id="ARBA00023136"/>
    </source>
</evidence>
<evidence type="ECO:0000256" key="5">
    <source>
        <dbReference type="ARBA" id="ARBA00022868"/>
    </source>
</evidence>
<proteinExistence type="inferred from homology"/>
<feature type="transmembrane region" description="Helical" evidence="13">
    <location>
        <begin position="140"/>
        <end position="161"/>
    </location>
</feature>
<evidence type="ECO:0000256" key="2">
    <source>
        <dbReference type="ARBA" id="ARBA00004651"/>
    </source>
</evidence>
<dbReference type="Proteomes" id="UP000694403">
    <property type="component" value="Unplaced"/>
</dbReference>
<keyword evidence="7 13" id="KW-1133">Transmembrane helix</keyword>
<dbReference type="GO" id="GO:0005243">
    <property type="term" value="F:gap junction channel activity"/>
    <property type="evidence" value="ECO:0007669"/>
    <property type="project" value="TreeGrafter"/>
</dbReference>
<dbReference type="InterPro" id="IPR013092">
    <property type="entry name" value="Connexin_N"/>
</dbReference>
<feature type="region of interest" description="Disordered" evidence="12">
    <location>
        <begin position="358"/>
        <end position="431"/>
    </location>
</feature>
<keyword evidence="6" id="KW-0965">Cell junction</keyword>
<sequence>MGDWSFLGRLLENAQEHSTVIGKVWLTVLFIFRILVLGAAAEEVWGDEQSDFTCNTQQPGCENVCYDKAFPISHIRFWVLQIIFVSTPTLIYLGHVLHIVRMEEKKKEEELKKKGSSRDSNHQGGARGKIRISGALLRTYVFNIIFKTLFEIGFIVGQYFLYGFELKPLYRCSRWPCPNIVDCFISRPTEKTIFIIFMLVVACVSLLLNMLEMYHLGWKKLKQGVTNQYRPDPLPTAIAPATIARDSKPVTLPLPSPAVFPTVPPALPDSRAITPLLSSRTVPPYYAEATARAQPATTTSLAGYPTAPPFSEERHNTATPTPASTPTPIPTPMQAITPYFNGSSQALAAEQNWTNLAVEQQRKPPASSSAASSPPSSIGQQSPKQEAASEQPLPLPPLLPPVAAVTSSSSSTSLSRGSISKWDVEGEEEATKEWLVSAACTTVEMHEPPLLIDTRRLSRASKSSSSRARSDDLAV</sequence>
<evidence type="ECO:0000256" key="6">
    <source>
        <dbReference type="ARBA" id="ARBA00022949"/>
    </source>
</evidence>
<dbReference type="AlphaFoldDB" id="A0A8C3RN33"/>
<evidence type="ECO:0000313" key="16">
    <source>
        <dbReference type="Ensembl" id="ENSCSRP00000001187.1"/>
    </source>
</evidence>
<dbReference type="PROSITE" id="PS00407">
    <property type="entry name" value="CONNEXINS_1"/>
    <property type="match status" value="1"/>
</dbReference>
<dbReference type="SUPFAM" id="SSF118220">
    <property type="entry name" value="Connexin43"/>
    <property type="match status" value="1"/>
</dbReference>
<feature type="domain" description="Connexin cysteine-rich" evidence="15">
    <location>
        <begin position="150"/>
        <end position="216"/>
    </location>
</feature>
<dbReference type="Pfam" id="PF00029">
    <property type="entry name" value="Connexin"/>
    <property type="match status" value="1"/>
</dbReference>
<accession>A0A8C3RN33</accession>
<protein>
    <recommendedName>
        <fullName evidence="11">Gap junction protein</fullName>
    </recommendedName>
</protein>
<feature type="compositionally biased region" description="Low complexity" evidence="12">
    <location>
        <begin position="407"/>
        <end position="420"/>
    </location>
</feature>
<dbReference type="GO" id="GO:0007267">
    <property type="term" value="P:cell-cell signaling"/>
    <property type="evidence" value="ECO:0007669"/>
    <property type="project" value="TreeGrafter"/>
</dbReference>